<reference evidence="5 6" key="1">
    <citation type="submission" date="2021-01" db="EMBL/GenBank/DDBJ databases">
        <title>Whole genome shotgun sequence of Actinoplanes durhamensis NBRC 14914.</title>
        <authorList>
            <person name="Komaki H."/>
            <person name="Tamura T."/>
        </authorList>
    </citation>
    <scope>NUCLEOTIDE SEQUENCE [LARGE SCALE GENOMIC DNA]</scope>
    <source>
        <strain evidence="5 6">NBRC 14914</strain>
    </source>
</reference>
<dbReference type="EMBL" id="BOML01000012">
    <property type="protein sequence ID" value="GID99887.1"/>
    <property type="molecule type" value="Genomic_DNA"/>
</dbReference>
<dbReference type="PROSITE" id="PS51349">
    <property type="entry name" value="FMN_HYDROXY_ACID_DH_2"/>
    <property type="match status" value="1"/>
</dbReference>
<evidence type="ECO:0000259" key="4">
    <source>
        <dbReference type="PROSITE" id="PS51349"/>
    </source>
</evidence>
<dbReference type="InterPro" id="IPR013785">
    <property type="entry name" value="Aldolase_TIM"/>
</dbReference>
<dbReference type="InterPro" id="IPR037396">
    <property type="entry name" value="FMN_HAD"/>
</dbReference>
<comment type="similarity">
    <text evidence="3">Belongs to the FMN-dependent alpha-hydroxy acid dehydrogenase family.</text>
</comment>
<evidence type="ECO:0000256" key="2">
    <source>
        <dbReference type="ARBA" id="ARBA00023002"/>
    </source>
</evidence>
<feature type="domain" description="FMN hydroxy acid dehydrogenase" evidence="4">
    <location>
        <begin position="1"/>
        <end position="330"/>
    </location>
</feature>
<dbReference type="Proteomes" id="UP000637628">
    <property type="component" value="Unassembled WGS sequence"/>
</dbReference>
<dbReference type="InterPro" id="IPR008259">
    <property type="entry name" value="FMN_hydac_DH_AS"/>
</dbReference>
<dbReference type="PANTHER" id="PTHR10578:SF143">
    <property type="entry name" value="FMN-DEPENDENT ALPHA-HYDROXY ACID DEHYDROGENASE PB1A11.03"/>
    <property type="match status" value="1"/>
</dbReference>
<protein>
    <submittedName>
        <fullName evidence="5">Alpha-hydroxy-acid oxidizing enzyme</fullName>
    </submittedName>
</protein>
<evidence type="ECO:0000256" key="3">
    <source>
        <dbReference type="ARBA" id="ARBA00024042"/>
    </source>
</evidence>
<dbReference type="Pfam" id="PF01070">
    <property type="entry name" value="FMN_dh"/>
    <property type="match status" value="1"/>
</dbReference>
<dbReference type="InterPro" id="IPR012133">
    <property type="entry name" value="Alpha-hydoxy_acid_DH_FMN"/>
</dbReference>
<keyword evidence="6" id="KW-1185">Reference proteome</keyword>
<organism evidence="5 6">
    <name type="scientific">Paractinoplanes durhamensis</name>
    <dbReference type="NCBI Taxonomy" id="113563"/>
    <lineage>
        <taxon>Bacteria</taxon>
        <taxon>Bacillati</taxon>
        <taxon>Actinomycetota</taxon>
        <taxon>Actinomycetes</taxon>
        <taxon>Micromonosporales</taxon>
        <taxon>Micromonosporaceae</taxon>
        <taxon>Paractinoplanes</taxon>
    </lineage>
</organism>
<name>A0ABQ3YQM1_9ACTN</name>
<keyword evidence="2" id="KW-0560">Oxidoreductase</keyword>
<dbReference type="CDD" id="cd02809">
    <property type="entry name" value="alpha_hydroxyacid_oxid_FMN"/>
    <property type="match status" value="1"/>
</dbReference>
<comment type="cofactor">
    <cofactor evidence="1">
        <name>FMN</name>
        <dbReference type="ChEBI" id="CHEBI:58210"/>
    </cofactor>
</comment>
<dbReference type="PROSITE" id="PS00557">
    <property type="entry name" value="FMN_HYDROXY_ACID_DH_1"/>
    <property type="match status" value="1"/>
</dbReference>
<evidence type="ECO:0000313" key="6">
    <source>
        <dbReference type="Proteomes" id="UP000637628"/>
    </source>
</evidence>
<evidence type="ECO:0000313" key="5">
    <source>
        <dbReference type="EMBL" id="GID99887.1"/>
    </source>
</evidence>
<dbReference type="SUPFAM" id="SSF51395">
    <property type="entry name" value="FMN-linked oxidoreductases"/>
    <property type="match status" value="1"/>
</dbReference>
<evidence type="ECO:0000256" key="1">
    <source>
        <dbReference type="ARBA" id="ARBA00001917"/>
    </source>
</evidence>
<dbReference type="RefSeq" id="WP_203725544.1">
    <property type="nucleotide sequence ID" value="NZ_BAAATX010000015.1"/>
</dbReference>
<accession>A0ABQ3YQM1</accession>
<dbReference type="PIRSF" id="PIRSF000138">
    <property type="entry name" value="Al-hdrx_acd_dh"/>
    <property type="match status" value="1"/>
</dbReference>
<dbReference type="Gene3D" id="3.20.20.70">
    <property type="entry name" value="Aldolase class I"/>
    <property type="match status" value="1"/>
</dbReference>
<comment type="caution">
    <text evidence="5">The sequence shown here is derived from an EMBL/GenBank/DDBJ whole genome shotgun (WGS) entry which is preliminary data.</text>
</comment>
<dbReference type="PANTHER" id="PTHR10578">
    <property type="entry name" value="S -2-HYDROXY-ACID OXIDASE-RELATED"/>
    <property type="match status" value="1"/>
</dbReference>
<gene>
    <name evidence="5" type="ORF">Adu01nite_12380</name>
</gene>
<sequence>MTGLDPVHRDFFAGGAGEERTLRANEDAWARRRIIPRVLRGTGPRDLRTTLLGTDLSMPVLIAPTAFHSLAHPDGEVATATAAAAAGTAMIVSMAATRPIEQIAATGATLWFQLYPQPDLTFQDALLERVTKAGVKALVVTVDSPVFSHGRRDLRTGFTDLPPGLACENMRDDTGVVRDITMDDTLSWAHLDRLRAGTGLPVVLKGILHPADALLAVEHGADAVIVSNHGGRQLDGAIATLDALPAVLAAAGGRIPVLIDGGIRTGTDILVALALGAKAVAVGRPVIWGLAGGGAHGVQEKLETLRAQLDHSLALAGAQRPADLSPDLIA</sequence>
<dbReference type="InterPro" id="IPR000262">
    <property type="entry name" value="FMN-dep_DH"/>
</dbReference>
<proteinExistence type="inferred from homology"/>